<dbReference type="GO" id="GO:0016887">
    <property type="term" value="F:ATP hydrolysis activity"/>
    <property type="evidence" value="ECO:0007669"/>
    <property type="project" value="InterPro"/>
</dbReference>
<dbReference type="InterPro" id="IPR003593">
    <property type="entry name" value="AAA+_ATPase"/>
</dbReference>
<organism evidence="5 6">
    <name type="scientific">Caproicibacter fermentans</name>
    <dbReference type="NCBI Taxonomy" id="2576756"/>
    <lineage>
        <taxon>Bacteria</taxon>
        <taxon>Bacillati</taxon>
        <taxon>Bacillota</taxon>
        <taxon>Clostridia</taxon>
        <taxon>Eubacteriales</taxon>
        <taxon>Acutalibacteraceae</taxon>
        <taxon>Caproicibacter</taxon>
    </lineage>
</organism>
<dbReference type="SUPFAM" id="SSF52540">
    <property type="entry name" value="P-loop containing nucleoside triphosphate hydrolases"/>
    <property type="match status" value="1"/>
</dbReference>
<gene>
    <name evidence="5" type="ORF">HCR03_11170</name>
</gene>
<protein>
    <submittedName>
        <fullName evidence="5">ABC transporter ATP-binding protein</fullName>
    </submittedName>
</protein>
<accession>A0A7G8T6S8</accession>
<dbReference type="EMBL" id="CP060286">
    <property type="protein sequence ID" value="QNK39319.1"/>
    <property type="molecule type" value="Genomic_DNA"/>
</dbReference>
<dbReference type="CDD" id="cd03230">
    <property type="entry name" value="ABC_DR_subfamily_A"/>
    <property type="match status" value="1"/>
</dbReference>
<dbReference type="InterPro" id="IPR027417">
    <property type="entry name" value="P-loop_NTPase"/>
</dbReference>
<dbReference type="Pfam" id="PF00005">
    <property type="entry name" value="ABC_tran"/>
    <property type="match status" value="1"/>
</dbReference>
<evidence type="ECO:0000313" key="5">
    <source>
        <dbReference type="EMBL" id="QNK39319.1"/>
    </source>
</evidence>
<evidence type="ECO:0000259" key="4">
    <source>
        <dbReference type="PROSITE" id="PS50893"/>
    </source>
</evidence>
<dbReference type="KEGG" id="cfem:HCR03_11170"/>
<keyword evidence="1" id="KW-0813">Transport</keyword>
<dbReference type="GO" id="GO:0005524">
    <property type="term" value="F:ATP binding"/>
    <property type="evidence" value="ECO:0007669"/>
    <property type="project" value="UniProtKB-KW"/>
</dbReference>
<evidence type="ECO:0000256" key="2">
    <source>
        <dbReference type="ARBA" id="ARBA00022741"/>
    </source>
</evidence>
<dbReference type="Gene3D" id="3.40.50.300">
    <property type="entry name" value="P-loop containing nucleotide triphosphate hydrolases"/>
    <property type="match status" value="1"/>
</dbReference>
<dbReference type="RefSeq" id="WP_066645757.1">
    <property type="nucleotide sequence ID" value="NZ_CP060286.1"/>
</dbReference>
<dbReference type="SMART" id="SM00382">
    <property type="entry name" value="AAA"/>
    <property type="match status" value="1"/>
</dbReference>
<evidence type="ECO:0000256" key="1">
    <source>
        <dbReference type="ARBA" id="ARBA00022448"/>
    </source>
</evidence>
<keyword evidence="2" id="KW-0547">Nucleotide-binding</keyword>
<dbReference type="PANTHER" id="PTHR42939:SF3">
    <property type="entry name" value="ABC TRANSPORTER ATP-BINDING COMPONENT"/>
    <property type="match status" value="1"/>
</dbReference>
<dbReference type="PROSITE" id="PS50893">
    <property type="entry name" value="ABC_TRANSPORTER_2"/>
    <property type="match status" value="1"/>
</dbReference>
<keyword evidence="3 5" id="KW-0067">ATP-binding</keyword>
<proteinExistence type="predicted"/>
<name>A0A7G8T6S8_9FIRM</name>
<dbReference type="InterPro" id="IPR003439">
    <property type="entry name" value="ABC_transporter-like_ATP-bd"/>
</dbReference>
<dbReference type="InterPro" id="IPR051782">
    <property type="entry name" value="ABC_Transporter_VariousFunc"/>
</dbReference>
<dbReference type="PANTHER" id="PTHR42939">
    <property type="entry name" value="ABC TRANSPORTER ATP-BINDING PROTEIN ALBC-RELATED"/>
    <property type="match status" value="1"/>
</dbReference>
<feature type="domain" description="ABC transporter" evidence="4">
    <location>
        <begin position="5"/>
        <end position="230"/>
    </location>
</feature>
<sequence length="286" mass="32271">METLLELEGVCKNYPSFTLRDVGFTVPEGSIMGLIGENGAGKSTTIRLILNEIRRDGGSIRIFGKDNIKDEVSVKEQIGVVFDESCFSGEFRAKDVDLILKRVFKAWDRDLYRRYLRDFSLPPEKKIKEYSRGMRMKLGIAAALAHRPRLLILDEATSGLDPVMRSDILDLLLDFIQDERCGILFSSHITSDLERVADYVTFLHEGQVVFSRAKDELEEHLGLLKCGASQLDKLDSSDFLRVRRGSFECEALVADRAAAKRKYPELVIDAAPLDEIMLLYAKGENS</sequence>
<dbReference type="Proteomes" id="UP000515909">
    <property type="component" value="Chromosome"/>
</dbReference>
<dbReference type="AlphaFoldDB" id="A0A7G8T6S8"/>
<evidence type="ECO:0000313" key="6">
    <source>
        <dbReference type="Proteomes" id="UP000515909"/>
    </source>
</evidence>
<reference evidence="5 6" key="1">
    <citation type="submission" date="2020-08" db="EMBL/GenBank/DDBJ databases">
        <title>The isolate Caproiciproducens sp. 7D4C2 produces n-caproate at mildly acidic conditions from hexoses: genome and rBOX comparison with related strains and chain-elongating bacteria.</title>
        <authorList>
            <person name="Esquivel-Elizondo S."/>
            <person name="Bagci C."/>
            <person name="Temovska M."/>
            <person name="Jeon B.S."/>
            <person name="Bessarab I."/>
            <person name="Williams R.B.H."/>
            <person name="Huson D.H."/>
            <person name="Angenent L.T."/>
        </authorList>
    </citation>
    <scope>NUCLEOTIDE SEQUENCE [LARGE SCALE GENOMIC DNA]</scope>
    <source>
        <strain evidence="5 6">7D4C2</strain>
    </source>
</reference>
<evidence type="ECO:0000256" key="3">
    <source>
        <dbReference type="ARBA" id="ARBA00022840"/>
    </source>
</evidence>